<dbReference type="Proteomes" id="UP000603545">
    <property type="component" value="Unassembled WGS sequence"/>
</dbReference>
<dbReference type="FunFam" id="1.10.357.140:FF:000008">
    <property type="entry name" value="4-hydroxybenzoate octaprenyltransferase"/>
    <property type="match status" value="1"/>
</dbReference>
<keyword evidence="6" id="KW-0808">Transferase</keyword>
<dbReference type="InterPro" id="IPR000537">
    <property type="entry name" value="UbiA_prenyltransferase"/>
</dbReference>
<keyword evidence="8 12" id="KW-0812">Transmembrane</keyword>
<keyword evidence="7" id="KW-0831">Ubiquinone biosynthesis</keyword>
<keyword evidence="4" id="KW-1003">Cell membrane</keyword>
<gene>
    <name evidence="13" type="ORF">H8E80_09460</name>
</gene>
<feature type="transmembrane region" description="Helical" evidence="12">
    <location>
        <begin position="207"/>
        <end position="227"/>
    </location>
</feature>
<dbReference type="GO" id="GO:0005886">
    <property type="term" value="C:plasma membrane"/>
    <property type="evidence" value="ECO:0007669"/>
    <property type="project" value="TreeGrafter"/>
</dbReference>
<organism evidence="13 14">
    <name type="scientific">Candidatus Desulfaltia bathyphila</name>
    <dbReference type="NCBI Taxonomy" id="2841697"/>
    <lineage>
        <taxon>Bacteria</taxon>
        <taxon>Pseudomonadati</taxon>
        <taxon>Thermodesulfobacteriota</taxon>
        <taxon>Desulfobacteria</taxon>
        <taxon>Desulfobacterales</taxon>
        <taxon>Desulfobacterales incertae sedis</taxon>
        <taxon>Candidatus Desulfaltia</taxon>
    </lineage>
</organism>
<comment type="subcellular location">
    <subcellularLocation>
        <location evidence="2">Membrane</location>
        <topology evidence="2">Multi-pass membrane protein</topology>
    </subcellularLocation>
</comment>
<dbReference type="EC" id="2.5.1.39" evidence="11"/>
<dbReference type="EMBL" id="JACNLL010000088">
    <property type="protein sequence ID" value="MBC8200250.1"/>
    <property type="molecule type" value="Genomic_DNA"/>
</dbReference>
<evidence type="ECO:0000256" key="4">
    <source>
        <dbReference type="ARBA" id="ARBA00022475"/>
    </source>
</evidence>
<evidence type="ECO:0000256" key="5">
    <source>
        <dbReference type="ARBA" id="ARBA00022519"/>
    </source>
</evidence>
<comment type="caution">
    <text evidence="13">The sequence shown here is derived from an EMBL/GenBank/DDBJ whole genome shotgun (WGS) entry which is preliminary data.</text>
</comment>
<evidence type="ECO:0000256" key="7">
    <source>
        <dbReference type="ARBA" id="ARBA00022688"/>
    </source>
</evidence>
<evidence type="ECO:0000313" key="13">
    <source>
        <dbReference type="EMBL" id="MBC8200250.1"/>
    </source>
</evidence>
<keyword evidence="10 12" id="KW-0472">Membrane</keyword>
<dbReference type="Pfam" id="PF01040">
    <property type="entry name" value="UbiA"/>
    <property type="match status" value="1"/>
</dbReference>
<evidence type="ECO:0000256" key="10">
    <source>
        <dbReference type="ARBA" id="ARBA00023136"/>
    </source>
</evidence>
<name>A0A8J6TCF3_9BACT</name>
<feature type="transmembrane region" description="Helical" evidence="12">
    <location>
        <begin position="45"/>
        <end position="65"/>
    </location>
</feature>
<feature type="transmembrane region" description="Helical" evidence="12">
    <location>
        <begin position="86"/>
        <end position="106"/>
    </location>
</feature>
<evidence type="ECO:0000256" key="8">
    <source>
        <dbReference type="ARBA" id="ARBA00022692"/>
    </source>
</evidence>
<evidence type="ECO:0000313" key="14">
    <source>
        <dbReference type="Proteomes" id="UP000603545"/>
    </source>
</evidence>
<dbReference type="Gene3D" id="1.20.120.1780">
    <property type="entry name" value="UbiA prenyltransferase"/>
    <property type="match status" value="1"/>
</dbReference>
<dbReference type="PANTHER" id="PTHR11048">
    <property type="entry name" value="PRENYLTRANSFERASES"/>
    <property type="match status" value="1"/>
</dbReference>
<feature type="transmembrane region" description="Helical" evidence="12">
    <location>
        <begin position="162"/>
        <end position="182"/>
    </location>
</feature>
<dbReference type="InterPro" id="IPR044878">
    <property type="entry name" value="UbiA_sf"/>
</dbReference>
<dbReference type="NCBIfam" id="TIGR01475">
    <property type="entry name" value="ubiA_other"/>
    <property type="match status" value="1"/>
</dbReference>
<dbReference type="InterPro" id="IPR006371">
    <property type="entry name" value="Polyprenyltransferase_UbiA-li"/>
</dbReference>
<evidence type="ECO:0000256" key="1">
    <source>
        <dbReference type="ARBA" id="ARBA00001946"/>
    </source>
</evidence>
<evidence type="ECO:0000256" key="2">
    <source>
        <dbReference type="ARBA" id="ARBA00004141"/>
    </source>
</evidence>
<dbReference type="CDD" id="cd13959">
    <property type="entry name" value="PT_UbiA_COQ2"/>
    <property type="match status" value="1"/>
</dbReference>
<dbReference type="GO" id="GO:0008412">
    <property type="term" value="F:4-hydroxybenzoate polyprenyltransferase activity"/>
    <property type="evidence" value="ECO:0007669"/>
    <property type="project" value="UniProtKB-EC"/>
</dbReference>
<comment type="cofactor">
    <cofactor evidence="1">
        <name>Mg(2+)</name>
        <dbReference type="ChEBI" id="CHEBI:18420"/>
    </cofactor>
</comment>
<comment type="similarity">
    <text evidence="3">Belongs to the UbiA prenyltransferase family.</text>
</comment>
<feature type="transmembrane region" description="Helical" evidence="12">
    <location>
        <begin position="137"/>
        <end position="156"/>
    </location>
</feature>
<dbReference type="InterPro" id="IPR039653">
    <property type="entry name" value="Prenyltransferase"/>
</dbReference>
<dbReference type="PANTHER" id="PTHR11048:SF28">
    <property type="entry name" value="4-HYDROXYBENZOATE POLYPRENYLTRANSFERASE, MITOCHONDRIAL"/>
    <property type="match status" value="1"/>
</dbReference>
<sequence length="290" mass="32737">MRPLEQFLAYGKTIKFSHTIFALPFALSAATLAHRHHPISLTHLFWILIAMIGARSSAMGFNRIADARFDAKNPRTSKRELPLGRLSLTSAKMFVILFSAIFIFAAAMLGKICLYLSFPVLALLFSYSYTKRFTWFSHFYLGFVISLAPMGAWIALTNTFSWPVILLSLTLLTYIAGFDILYACQDTGFDTKEGLFSIPARFGVQKALLISSISHVFSFLFLFLIFIAFDMKIIYLITIIVIGLLLIIEHKLVKPGNLNNINIAFFHVNSAISIILFVGILTDEMVRKWI</sequence>
<evidence type="ECO:0000256" key="9">
    <source>
        <dbReference type="ARBA" id="ARBA00022989"/>
    </source>
</evidence>
<evidence type="ECO:0000256" key="6">
    <source>
        <dbReference type="ARBA" id="ARBA00022679"/>
    </source>
</evidence>
<dbReference type="GO" id="GO:0006744">
    <property type="term" value="P:ubiquinone biosynthetic process"/>
    <property type="evidence" value="ECO:0007669"/>
    <property type="project" value="UniProtKB-KW"/>
</dbReference>
<dbReference type="FunFam" id="1.20.120.1780:FF:000001">
    <property type="entry name" value="4-hydroxybenzoate octaprenyltransferase"/>
    <property type="match status" value="1"/>
</dbReference>
<feature type="transmembrane region" description="Helical" evidence="12">
    <location>
        <begin position="112"/>
        <end position="130"/>
    </location>
</feature>
<evidence type="ECO:0000256" key="12">
    <source>
        <dbReference type="SAM" id="Phobius"/>
    </source>
</evidence>
<protein>
    <recommendedName>
        <fullName evidence="11">4-hydroxybenzoate polyprenyltransferase</fullName>
        <ecNumber evidence="11">2.5.1.39</ecNumber>
    </recommendedName>
</protein>
<keyword evidence="5" id="KW-0997">Cell inner membrane</keyword>
<proteinExistence type="inferred from homology"/>
<evidence type="ECO:0000256" key="3">
    <source>
        <dbReference type="ARBA" id="ARBA00005985"/>
    </source>
</evidence>
<keyword evidence="9 12" id="KW-1133">Transmembrane helix</keyword>
<feature type="transmembrane region" description="Helical" evidence="12">
    <location>
        <begin position="261"/>
        <end position="281"/>
    </location>
</feature>
<accession>A0A8J6TCF3</accession>
<reference evidence="13 14" key="1">
    <citation type="submission" date="2020-08" db="EMBL/GenBank/DDBJ databases">
        <title>Bridging the membrane lipid divide: bacteria of the FCB group superphylum have the potential to synthesize archaeal ether lipids.</title>
        <authorList>
            <person name="Villanueva L."/>
            <person name="Von Meijenfeldt F.A.B."/>
            <person name="Westbye A.B."/>
            <person name="Yadav S."/>
            <person name="Hopmans E.C."/>
            <person name="Dutilh B.E."/>
            <person name="Sinninghe Damste J.S."/>
        </authorList>
    </citation>
    <scope>NUCLEOTIDE SEQUENCE [LARGE SCALE GENOMIC DNA]</scope>
    <source>
        <strain evidence="13">NIOZ-UU82</strain>
    </source>
</reference>
<feature type="transmembrane region" description="Helical" evidence="12">
    <location>
        <begin position="233"/>
        <end position="249"/>
    </location>
</feature>
<dbReference type="Gene3D" id="1.10.357.140">
    <property type="entry name" value="UbiA prenyltransferase"/>
    <property type="match status" value="1"/>
</dbReference>
<evidence type="ECO:0000256" key="11">
    <source>
        <dbReference type="ARBA" id="ARBA00034524"/>
    </source>
</evidence>
<dbReference type="AlphaFoldDB" id="A0A8J6TCF3"/>